<dbReference type="InterPro" id="IPR021115">
    <property type="entry name" value="Pyridoxal-P_BS"/>
</dbReference>
<evidence type="ECO:0000256" key="5">
    <source>
        <dbReference type="ARBA" id="ARBA00023239"/>
    </source>
</evidence>
<dbReference type="GO" id="GO:0004058">
    <property type="term" value="F:aromatic-L-amino-acid decarboxylase activity"/>
    <property type="evidence" value="ECO:0007669"/>
    <property type="project" value="UniProtKB-ARBA"/>
</dbReference>
<evidence type="ECO:0000256" key="6">
    <source>
        <dbReference type="PIRSR" id="PIRSR602129-50"/>
    </source>
</evidence>
<keyword evidence="3" id="KW-0210">Decarboxylase</keyword>
<keyword evidence="8" id="KW-0808">Transferase</keyword>
<dbReference type="PANTHER" id="PTHR11999">
    <property type="entry name" value="GROUP II PYRIDOXAL-5-PHOSPHATE DECARBOXYLASE"/>
    <property type="match status" value="1"/>
</dbReference>
<dbReference type="Gene3D" id="3.90.1150.10">
    <property type="entry name" value="Aspartate Aminotransferase, domain 1"/>
    <property type="match status" value="1"/>
</dbReference>
<feature type="modified residue" description="N6-(pyridoxal phosphate)lysine" evidence="6">
    <location>
        <position position="306"/>
    </location>
</feature>
<dbReference type="GO" id="GO:0019752">
    <property type="term" value="P:carboxylic acid metabolic process"/>
    <property type="evidence" value="ECO:0007669"/>
    <property type="project" value="InterPro"/>
</dbReference>
<evidence type="ECO:0000256" key="4">
    <source>
        <dbReference type="ARBA" id="ARBA00022898"/>
    </source>
</evidence>
<dbReference type="Pfam" id="PF00282">
    <property type="entry name" value="Pyridoxal_deC"/>
    <property type="match status" value="1"/>
</dbReference>
<dbReference type="Gene3D" id="3.40.640.10">
    <property type="entry name" value="Type I PLP-dependent aspartate aminotransferase-like (Major domain)"/>
    <property type="match status" value="1"/>
</dbReference>
<comment type="caution">
    <text evidence="8">The sequence shown here is derived from an EMBL/GenBank/DDBJ whole genome shotgun (WGS) entry which is preliminary data.</text>
</comment>
<keyword evidence="5 7" id="KW-0456">Lyase</keyword>
<name>A0A4R5DPE7_9ACTN</name>
<dbReference type="PANTHER" id="PTHR11999:SF70">
    <property type="entry name" value="MIP05841P"/>
    <property type="match status" value="1"/>
</dbReference>
<dbReference type="GO" id="GO:0008483">
    <property type="term" value="F:transaminase activity"/>
    <property type="evidence" value="ECO:0007669"/>
    <property type="project" value="UniProtKB-KW"/>
</dbReference>
<dbReference type="InterPro" id="IPR010977">
    <property type="entry name" value="Aromatic_deC"/>
</dbReference>
<evidence type="ECO:0000313" key="9">
    <source>
        <dbReference type="Proteomes" id="UP000294739"/>
    </source>
</evidence>
<dbReference type="Gene3D" id="1.20.1340.10">
    <property type="entry name" value="dopa decarboxylase, N-terminal domain"/>
    <property type="match status" value="1"/>
</dbReference>
<comment type="similarity">
    <text evidence="2 7">Belongs to the group II decarboxylase family.</text>
</comment>
<dbReference type="EMBL" id="SMKZ01000004">
    <property type="protein sequence ID" value="TDE14064.1"/>
    <property type="molecule type" value="Genomic_DNA"/>
</dbReference>
<sequence>MQRPEPLTDLDWSSERATEFGRATMELWAEYLRRLPDLPVMHPHTPAQTRAAVLDRDVPDKPAGDDEILTHLRDVVFNHGTQTGHGGFMAFISGAGTVPGAPASLLAAGINQNLGGWPLGPAATEIENHVLAWFAERLGLPPQASGAFVTGGATANLMALAVARDALAGWDVRRDGVAAGPPLAVYASDDVHETVDRAADLLGLGTAAVRRIATDDRLRVRPDAVSAAIERDLADGVKPLCVVGTAGTTELGAIDPLSALAEIAQRYGCWFHVDAAYGGPAAMVDELRPLFAGIERADSVTCDPHKWMNMPISASVVLFRDPARHVAAFTLQPDYTKLDAEVESDMVLRYQWTPQFTRPFDALPVWVSLLAHGWDAYSRRIRHDVDIARWLHHLVTAHDELEPLADPELSIVCFRYVPPALRSSLSDPAVADYVDELNERILYAVQRAGHVYPSNAVVGGRYAIRACLISYRTEANHVETLADEVVRHGRRLHAELHNP</sequence>
<dbReference type="OrthoDB" id="3335676at2"/>
<dbReference type="PROSITE" id="PS00392">
    <property type="entry name" value="DDC_GAD_HDC_YDC"/>
    <property type="match status" value="1"/>
</dbReference>
<evidence type="ECO:0000313" key="8">
    <source>
        <dbReference type="EMBL" id="TDE14064.1"/>
    </source>
</evidence>
<accession>A0A4R5DPE7</accession>
<dbReference type="InterPro" id="IPR015421">
    <property type="entry name" value="PyrdxlP-dep_Trfase_major"/>
</dbReference>
<dbReference type="InterPro" id="IPR015422">
    <property type="entry name" value="PyrdxlP-dep_Trfase_small"/>
</dbReference>
<dbReference type="GO" id="GO:0030170">
    <property type="term" value="F:pyridoxal phosphate binding"/>
    <property type="evidence" value="ECO:0007669"/>
    <property type="project" value="InterPro"/>
</dbReference>
<dbReference type="InterPro" id="IPR015424">
    <property type="entry name" value="PyrdxlP-dep_Trfase"/>
</dbReference>
<reference evidence="8 9" key="1">
    <citation type="submission" date="2019-03" db="EMBL/GenBank/DDBJ databases">
        <title>Draft genome sequences of novel Actinobacteria.</title>
        <authorList>
            <person name="Sahin N."/>
            <person name="Ay H."/>
            <person name="Saygin H."/>
        </authorList>
    </citation>
    <scope>NUCLEOTIDE SEQUENCE [LARGE SCALE GENOMIC DNA]</scope>
    <source>
        <strain evidence="8 9">5K138</strain>
    </source>
</reference>
<protein>
    <submittedName>
        <fullName evidence="8">Aspartate aminotransferase family protein</fullName>
    </submittedName>
</protein>
<keyword evidence="8" id="KW-0032">Aminotransferase</keyword>
<dbReference type="InterPro" id="IPR002129">
    <property type="entry name" value="PyrdxlP-dep_de-COase"/>
</dbReference>
<evidence type="ECO:0000256" key="1">
    <source>
        <dbReference type="ARBA" id="ARBA00001933"/>
    </source>
</evidence>
<dbReference type="RefSeq" id="WP_131891919.1">
    <property type="nucleotide sequence ID" value="NZ_SMKZ01000004.1"/>
</dbReference>
<keyword evidence="4 6" id="KW-0663">Pyridoxal phosphate</keyword>
<evidence type="ECO:0000256" key="7">
    <source>
        <dbReference type="RuleBase" id="RU000382"/>
    </source>
</evidence>
<keyword evidence="9" id="KW-1185">Reference proteome</keyword>
<dbReference type="PRINTS" id="PR00800">
    <property type="entry name" value="YHDCRBOXLASE"/>
</dbReference>
<dbReference type="AlphaFoldDB" id="A0A4R5DPE7"/>
<dbReference type="GO" id="GO:0006520">
    <property type="term" value="P:amino acid metabolic process"/>
    <property type="evidence" value="ECO:0007669"/>
    <property type="project" value="InterPro"/>
</dbReference>
<evidence type="ECO:0000256" key="3">
    <source>
        <dbReference type="ARBA" id="ARBA00022793"/>
    </source>
</evidence>
<comment type="cofactor">
    <cofactor evidence="1 6 7">
        <name>pyridoxal 5'-phosphate</name>
        <dbReference type="ChEBI" id="CHEBI:597326"/>
    </cofactor>
</comment>
<proteinExistence type="inferred from homology"/>
<dbReference type="SUPFAM" id="SSF53383">
    <property type="entry name" value="PLP-dependent transferases"/>
    <property type="match status" value="1"/>
</dbReference>
<gene>
    <name evidence="8" type="ORF">E1269_04790</name>
</gene>
<dbReference type="InParanoid" id="A0A4R5DPE7"/>
<organism evidence="8 9">
    <name type="scientific">Jiangella asiatica</name>
    <dbReference type="NCBI Taxonomy" id="2530372"/>
    <lineage>
        <taxon>Bacteria</taxon>
        <taxon>Bacillati</taxon>
        <taxon>Actinomycetota</taxon>
        <taxon>Actinomycetes</taxon>
        <taxon>Jiangellales</taxon>
        <taxon>Jiangellaceae</taxon>
        <taxon>Jiangella</taxon>
    </lineage>
</organism>
<evidence type="ECO:0000256" key="2">
    <source>
        <dbReference type="ARBA" id="ARBA00009533"/>
    </source>
</evidence>
<dbReference type="Proteomes" id="UP000294739">
    <property type="component" value="Unassembled WGS sequence"/>
</dbReference>